<dbReference type="Proteomes" id="UP001320544">
    <property type="component" value="Chromosome"/>
</dbReference>
<name>A0ABM7WIR8_9ACTN</name>
<protein>
    <submittedName>
        <fullName evidence="1">Uncharacterized protein</fullName>
    </submittedName>
</protein>
<organism evidence="1 2">
    <name type="scientific">Raoultibacter timonensis</name>
    <dbReference type="NCBI Taxonomy" id="1907662"/>
    <lineage>
        <taxon>Bacteria</taxon>
        <taxon>Bacillati</taxon>
        <taxon>Actinomycetota</taxon>
        <taxon>Coriobacteriia</taxon>
        <taxon>Eggerthellales</taxon>
        <taxon>Eggerthellaceae</taxon>
        <taxon>Raoultibacter</taxon>
    </lineage>
</organism>
<proteinExistence type="predicted"/>
<gene>
    <name evidence="1" type="ORF">CE91St30_15370</name>
</gene>
<sequence length="216" mass="23015">MGGESVRRAMATPIGEGVRQMELSSKDDAAVSADGAHAPMRRACLLFESLLEERLDGLGGRGLLGLTVSVLGSAVTVCDASRYIYVYARQLGYDIPPYPLAGCGEIREFFRAFGIASVPDFYERAGYDADAYAQLPEKTAVAVRSGCGKRRLLVADVPFCRIEGAIDMRRSAAEVDAAARAVLPTVLSEAAALSLAVRILEAALCRGETPDEPMLP</sequence>
<accession>A0ABM7WIR8</accession>
<evidence type="ECO:0000313" key="1">
    <source>
        <dbReference type="EMBL" id="BDE96204.1"/>
    </source>
</evidence>
<reference evidence="1 2" key="1">
    <citation type="submission" date="2022-01" db="EMBL/GenBank/DDBJ databases">
        <title>Novel bile acid biosynthetic pathways are enriched in the microbiome of centenarians.</title>
        <authorList>
            <person name="Sato Y."/>
            <person name="Atarashi K."/>
            <person name="Plichta R.D."/>
            <person name="Arai Y."/>
            <person name="Sasajima S."/>
            <person name="Kearney M.S."/>
            <person name="Suda W."/>
            <person name="Takeshita K."/>
            <person name="Sasaki T."/>
            <person name="Okamoto S."/>
            <person name="Skelly N.A."/>
            <person name="Okamura Y."/>
            <person name="Vlamakis H."/>
            <person name="Li Y."/>
            <person name="Tanoue T."/>
            <person name="Takei H."/>
            <person name="Nittono H."/>
            <person name="Narushima S."/>
            <person name="Irie J."/>
            <person name="Itoh H."/>
            <person name="Moriya K."/>
            <person name="Sugiura Y."/>
            <person name="Suematsu M."/>
            <person name="Moritoki N."/>
            <person name="Shibata S."/>
            <person name="Littman R.D."/>
            <person name="Fischbach A.M."/>
            <person name="Uwamino Y."/>
            <person name="Inoue T."/>
            <person name="Honda A."/>
            <person name="Hattori M."/>
            <person name="Murai T."/>
            <person name="Xavier J.R."/>
            <person name="Hirose N."/>
            <person name="Honda K."/>
        </authorList>
    </citation>
    <scope>NUCLEOTIDE SEQUENCE [LARGE SCALE GENOMIC DNA]</scope>
    <source>
        <strain evidence="1 2">CE91-St30</strain>
    </source>
</reference>
<evidence type="ECO:0000313" key="2">
    <source>
        <dbReference type="Proteomes" id="UP001320544"/>
    </source>
</evidence>
<dbReference type="EMBL" id="AP025564">
    <property type="protein sequence ID" value="BDE96204.1"/>
    <property type="molecule type" value="Genomic_DNA"/>
</dbReference>
<keyword evidence="2" id="KW-1185">Reference proteome</keyword>